<dbReference type="RefSeq" id="WP_209764178.1">
    <property type="nucleotide sequence ID" value="NZ_JAGINP010000002.1"/>
</dbReference>
<proteinExistence type="predicted"/>
<dbReference type="Proteomes" id="UP000781958">
    <property type="component" value="Unassembled WGS sequence"/>
</dbReference>
<sequence>MRLPLLIAAGLLLAPAAQAANVSAGQAEAKEAARSSGNCTPAKLEVMRYAVGREGQTVFKVNCTEDKDAFVLVQCRSRICTLLR</sequence>
<evidence type="ECO:0008006" key="4">
    <source>
        <dbReference type="Google" id="ProtNLM"/>
    </source>
</evidence>
<organism evidence="2 3">
    <name type="scientific">Azospirillum rugosum</name>
    <dbReference type="NCBI Taxonomy" id="416170"/>
    <lineage>
        <taxon>Bacteria</taxon>
        <taxon>Pseudomonadati</taxon>
        <taxon>Pseudomonadota</taxon>
        <taxon>Alphaproteobacteria</taxon>
        <taxon>Rhodospirillales</taxon>
        <taxon>Azospirillaceae</taxon>
        <taxon>Azospirillum</taxon>
    </lineage>
</organism>
<feature type="chain" id="PRO_5046581899" description="PepSY domain-containing protein" evidence="1">
    <location>
        <begin position="20"/>
        <end position="84"/>
    </location>
</feature>
<gene>
    <name evidence="2" type="ORF">J2851_000743</name>
</gene>
<keyword evidence="3" id="KW-1185">Reference proteome</keyword>
<evidence type="ECO:0000256" key="1">
    <source>
        <dbReference type="SAM" id="SignalP"/>
    </source>
</evidence>
<evidence type="ECO:0000313" key="3">
    <source>
        <dbReference type="Proteomes" id="UP000781958"/>
    </source>
</evidence>
<dbReference type="EMBL" id="JAGINP010000002">
    <property type="protein sequence ID" value="MBP2291001.1"/>
    <property type="molecule type" value="Genomic_DNA"/>
</dbReference>
<evidence type="ECO:0000313" key="2">
    <source>
        <dbReference type="EMBL" id="MBP2291001.1"/>
    </source>
</evidence>
<protein>
    <recommendedName>
        <fullName evidence="4">PepSY domain-containing protein</fullName>
    </recommendedName>
</protein>
<feature type="signal peptide" evidence="1">
    <location>
        <begin position="1"/>
        <end position="19"/>
    </location>
</feature>
<reference evidence="2 3" key="1">
    <citation type="submission" date="2021-03" db="EMBL/GenBank/DDBJ databases">
        <title>Genomic Encyclopedia of Type Strains, Phase III (KMG-III): the genomes of soil and plant-associated and newly described type strains.</title>
        <authorList>
            <person name="Whitman W."/>
        </authorList>
    </citation>
    <scope>NUCLEOTIDE SEQUENCE [LARGE SCALE GENOMIC DNA]</scope>
    <source>
        <strain evidence="2 3">IMMIB AFH-6</strain>
    </source>
</reference>
<keyword evidence="1" id="KW-0732">Signal</keyword>
<comment type="caution">
    <text evidence="2">The sequence shown here is derived from an EMBL/GenBank/DDBJ whole genome shotgun (WGS) entry which is preliminary data.</text>
</comment>
<accession>A0ABS4SEI9</accession>
<name>A0ABS4SEI9_9PROT</name>